<comment type="function">
    <text evidence="10">Calcium-regulated non-lysosomal thiol-protease.</text>
</comment>
<evidence type="ECO:0000256" key="7">
    <source>
        <dbReference type="ARBA" id="ARBA00022837"/>
    </source>
</evidence>
<dbReference type="GO" id="GO:0005737">
    <property type="term" value="C:cytoplasm"/>
    <property type="evidence" value="ECO:0007669"/>
    <property type="project" value="UniProtKB-SubCell"/>
</dbReference>
<protein>
    <recommendedName>
        <fullName evidence="10">Calpain-3</fullName>
        <ecNumber evidence="10">3.4.22.54</ecNumber>
    </recommendedName>
</protein>
<evidence type="ECO:0000256" key="11">
    <source>
        <dbReference type="SAM" id="MobiDB-lite"/>
    </source>
</evidence>
<dbReference type="InterPro" id="IPR002048">
    <property type="entry name" value="EF_hand_dom"/>
</dbReference>
<dbReference type="InterPro" id="IPR022682">
    <property type="entry name" value="Calpain_domain_III"/>
</dbReference>
<dbReference type="InterPro" id="IPR022684">
    <property type="entry name" value="Calpain_cysteine_protease"/>
</dbReference>
<evidence type="ECO:0000256" key="3">
    <source>
        <dbReference type="ARBA" id="ARBA00022723"/>
    </source>
</evidence>
<reference evidence="14" key="2">
    <citation type="submission" date="2025-09" db="UniProtKB">
        <authorList>
            <consortium name="Ensembl"/>
        </authorList>
    </citation>
    <scope>IDENTIFICATION</scope>
</reference>
<feature type="active site" evidence="8 9">
    <location>
        <position position="116"/>
    </location>
</feature>
<dbReference type="PANTHER" id="PTHR10183:SF329">
    <property type="entry name" value="CALPAIN-3"/>
    <property type="match status" value="1"/>
</dbReference>
<accession>A0A8C4Q1H8</accession>
<keyword evidence="10" id="KW-0963">Cytoplasm</keyword>
<evidence type="ECO:0000259" key="12">
    <source>
        <dbReference type="PROSITE" id="PS50203"/>
    </source>
</evidence>
<name>A0A8C4Q1H8_EPTBU</name>
<dbReference type="PRINTS" id="PR00704">
    <property type="entry name" value="CALPAIN"/>
</dbReference>
<evidence type="ECO:0000256" key="2">
    <source>
        <dbReference type="ARBA" id="ARBA00022670"/>
    </source>
</evidence>
<reference evidence="14" key="1">
    <citation type="submission" date="2025-08" db="UniProtKB">
        <authorList>
            <consortium name="Ensembl"/>
        </authorList>
    </citation>
    <scope>IDENTIFICATION</scope>
</reference>
<dbReference type="FunFam" id="2.60.120.380:FF:000002">
    <property type="entry name" value="calpain-3 isoform X1"/>
    <property type="match status" value="1"/>
</dbReference>
<keyword evidence="3 10" id="KW-0479">Metal-binding</keyword>
<dbReference type="SUPFAM" id="SSF49758">
    <property type="entry name" value="Calpain large subunit, middle domain (domain III)"/>
    <property type="match status" value="1"/>
</dbReference>
<feature type="domain" description="Calpain catalytic" evidence="12">
    <location>
        <begin position="61"/>
        <end position="459"/>
    </location>
</feature>
<dbReference type="FunFam" id="1.10.238.10:FF:000065">
    <property type="entry name" value="calpain-3 isoform X1"/>
    <property type="match status" value="1"/>
</dbReference>
<dbReference type="GeneTree" id="ENSGT00940000156092"/>
<evidence type="ECO:0000313" key="14">
    <source>
        <dbReference type="Ensembl" id="ENSEBUP00000008507.1"/>
    </source>
</evidence>
<dbReference type="SMART" id="SM00720">
    <property type="entry name" value="calpain_III"/>
    <property type="match status" value="1"/>
</dbReference>
<dbReference type="Proteomes" id="UP000694388">
    <property type="component" value="Unplaced"/>
</dbReference>
<keyword evidence="15" id="KW-1185">Reference proteome</keyword>
<evidence type="ECO:0000259" key="13">
    <source>
        <dbReference type="PROSITE" id="PS50222"/>
    </source>
</evidence>
<dbReference type="InterPro" id="IPR001300">
    <property type="entry name" value="Peptidase_C2_calpain_cat"/>
</dbReference>
<dbReference type="GO" id="GO:0005509">
    <property type="term" value="F:calcium ion binding"/>
    <property type="evidence" value="ECO:0007669"/>
    <property type="project" value="UniProtKB-UniRule"/>
</dbReference>
<evidence type="ECO:0000313" key="15">
    <source>
        <dbReference type="Proteomes" id="UP000694388"/>
    </source>
</evidence>
<keyword evidence="4" id="KW-0677">Repeat</keyword>
<dbReference type="InterPro" id="IPR022683">
    <property type="entry name" value="Calpain_III"/>
</dbReference>
<dbReference type="Pfam" id="PF01067">
    <property type="entry name" value="Calpain_III"/>
    <property type="match status" value="1"/>
</dbReference>
<dbReference type="FunFam" id="3.90.70.10:FF:000001">
    <property type="entry name" value="Calpain-1 catalytic subunit"/>
    <property type="match status" value="1"/>
</dbReference>
<dbReference type="InterPro" id="IPR018247">
    <property type="entry name" value="EF_Hand_1_Ca_BS"/>
</dbReference>
<dbReference type="SMART" id="SM00230">
    <property type="entry name" value="CysPc"/>
    <property type="match status" value="1"/>
</dbReference>
<dbReference type="SUPFAM" id="SSF54001">
    <property type="entry name" value="Cysteine proteinases"/>
    <property type="match status" value="1"/>
</dbReference>
<proteinExistence type="inferred from homology"/>
<dbReference type="GO" id="GO:0043066">
    <property type="term" value="P:negative regulation of apoptotic process"/>
    <property type="evidence" value="ECO:0007669"/>
    <property type="project" value="TreeGrafter"/>
</dbReference>
<dbReference type="PROSITE" id="PS00018">
    <property type="entry name" value="EF_HAND_1"/>
    <property type="match status" value="1"/>
</dbReference>
<dbReference type="SUPFAM" id="SSF47473">
    <property type="entry name" value="EF-hand"/>
    <property type="match status" value="1"/>
</dbReference>
<keyword evidence="2 9" id="KW-0645">Protease</keyword>
<evidence type="ECO:0000256" key="5">
    <source>
        <dbReference type="ARBA" id="ARBA00022801"/>
    </source>
</evidence>
<dbReference type="InterPro" id="IPR036213">
    <property type="entry name" value="Calpain_III_sf"/>
</dbReference>
<feature type="domain" description="EF-hand" evidence="13">
    <location>
        <begin position="788"/>
        <end position="822"/>
    </location>
</feature>
<dbReference type="PROSITE" id="PS50222">
    <property type="entry name" value="EF_HAND_2"/>
    <property type="match status" value="2"/>
</dbReference>
<dbReference type="PANTHER" id="PTHR10183">
    <property type="entry name" value="CALPAIN"/>
    <property type="match status" value="1"/>
</dbReference>
<feature type="active site" evidence="8 9">
    <location>
        <position position="399"/>
    </location>
</feature>
<keyword evidence="5 9" id="KW-0378">Hydrolase</keyword>
<evidence type="ECO:0000256" key="9">
    <source>
        <dbReference type="PROSITE-ProRule" id="PRU00239"/>
    </source>
</evidence>
<dbReference type="CDD" id="cd00214">
    <property type="entry name" value="Calpain_III"/>
    <property type="match status" value="1"/>
</dbReference>
<dbReference type="CDD" id="cd00044">
    <property type="entry name" value="CysPc"/>
    <property type="match status" value="1"/>
</dbReference>
<evidence type="ECO:0000256" key="6">
    <source>
        <dbReference type="ARBA" id="ARBA00022807"/>
    </source>
</evidence>
<dbReference type="Gene3D" id="1.10.238.10">
    <property type="entry name" value="EF-hand"/>
    <property type="match status" value="1"/>
</dbReference>
<dbReference type="Ensembl" id="ENSEBUT00000009012.1">
    <property type="protein sequence ID" value="ENSEBUP00000008507.1"/>
    <property type="gene ID" value="ENSEBUG00000005506.1"/>
</dbReference>
<dbReference type="Pfam" id="PF13202">
    <property type="entry name" value="EF-hand_5"/>
    <property type="match status" value="1"/>
</dbReference>
<dbReference type="InterPro" id="IPR000169">
    <property type="entry name" value="Pept_cys_AS"/>
</dbReference>
<keyword evidence="7 10" id="KW-0106">Calcium</keyword>
<dbReference type="PROSITE" id="PS50203">
    <property type="entry name" value="CALPAIN_CAT"/>
    <property type="match status" value="1"/>
</dbReference>
<feature type="region of interest" description="Disordered" evidence="11">
    <location>
        <begin position="9"/>
        <end position="28"/>
    </location>
</feature>
<evidence type="ECO:0000256" key="10">
    <source>
        <dbReference type="RuleBase" id="RU367132"/>
    </source>
</evidence>
<comment type="similarity">
    <text evidence="1 10">Belongs to the peptidase C2 family.</text>
</comment>
<dbReference type="GO" id="GO:0004198">
    <property type="term" value="F:calcium-dependent cysteine-type endopeptidase activity"/>
    <property type="evidence" value="ECO:0007669"/>
    <property type="project" value="UniProtKB-UniRule"/>
</dbReference>
<dbReference type="SMART" id="SM00054">
    <property type="entry name" value="EFh"/>
    <property type="match status" value="3"/>
</dbReference>
<dbReference type="InterPro" id="IPR038765">
    <property type="entry name" value="Papain-like_cys_pep_sf"/>
</dbReference>
<dbReference type="PROSITE" id="PS00139">
    <property type="entry name" value="THIOL_PROTEASE_CYS"/>
    <property type="match status" value="1"/>
</dbReference>
<dbReference type="Gene3D" id="3.90.70.10">
    <property type="entry name" value="Cysteine proteinases"/>
    <property type="match status" value="1"/>
</dbReference>
<keyword evidence="6 9" id="KW-0788">Thiol protease</keyword>
<sequence length="822" mass="93539">MPYTFNIHKLPQPREGPKPSKPLIRGKPTGNAIVNRSAGLVSSKGKSFHQLCKECVEQGVLFEDPDFPAIPSSVFYSQSLPMRLEWKRPSEICKNPCFIVDGCDRTDIIQGELGDCWVLAAFSCLTMNQQLLTRVVPTDQGFSDGYAGIFHFQFWRFGEWVDVVVDDRLPTYRNKLVFVHSMERNEFWSALLEKAYAKIHGSYEALKGGNTTEAMEDFTEGVTECYELTKSPQDLFKIMKKASLRRSLMGCSIEGGVCWQCGISASGCLGLLHSVSLDECRCIDAHNADYDTRADQCSHDPDHAIAAKEGSMISSGNVMDGATEDGFGAEDQKDAFAANGKSIAPALFSPDIIRKTITKPLMAESRTALGLVRNHAYAVTGVDEVKSLGKLNNLVRLRNPWGRVEWIGPWSDNSKEWENIDDPEDKKHLQWQLKDDGEFWMTFEDFKRNFTKLEICNLTPDALSDEQTHKWTVSISEGRWVRGCSAGGCRNYPNTFWTNPQYRLRLYEEDDDPDDDEVLCSFIVALMQKHRRREARHRVTMLTIGFTIYKVPEEFCDKKEHLPKEVFLYNKSVAHCGSYINLREITERFRLPPGEYVIVPSTFKPHEEGEFLLRVFSEKANISEEMDGVIGTANLEHPKVDDQDGAEENKEDRQFRLIFKQISGDDMQVNAAELQTILNKAFSKYPELKTKGLAFDSCRSMVALMDTDASGKLTLPEFKYLWNKLKCWKGIFQQFDSDKSGSMTSYELRLAVNAAGYQMNNQLYQIISMRYADENLNIDFDNFITCLVRLEGMFRAFQAFDTDGDGIIKLNVLEWLQLTMYA</sequence>
<dbReference type="OMA" id="RIRNCWF"/>
<evidence type="ECO:0000256" key="1">
    <source>
        <dbReference type="ARBA" id="ARBA00007623"/>
    </source>
</evidence>
<dbReference type="EC" id="3.4.22.54" evidence="10"/>
<comment type="subunit">
    <text evidence="10">Homodimer.</text>
</comment>
<evidence type="ECO:0000256" key="8">
    <source>
        <dbReference type="PIRSR" id="PIRSR622684-1"/>
    </source>
</evidence>
<dbReference type="Pfam" id="PF00648">
    <property type="entry name" value="Peptidase_C2"/>
    <property type="match status" value="2"/>
</dbReference>
<dbReference type="InterPro" id="IPR011992">
    <property type="entry name" value="EF-hand-dom_pair"/>
</dbReference>
<dbReference type="InterPro" id="IPR033883">
    <property type="entry name" value="C2_III"/>
</dbReference>
<dbReference type="GO" id="GO:0006508">
    <property type="term" value="P:proteolysis"/>
    <property type="evidence" value="ECO:0007669"/>
    <property type="project" value="UniProtKB-UniRule"/>
</dbReference>
<dbReference type="Gene3D" id="2.60.120.380">
    <property type="match status" value="1"/>
</dbReference>
<comment type="subcellular location">
    <subcellularLocation>
        <location evidence="10">Cytoplasm</location>
    </subcellularLocation>
</comment>
<dbReference type="AlphaFoldDB" id="A0A8C4Q1H8"/>
<feature type="domain" description="EF-hand" evidence="13">
    <location>
        <begin position="723"/>
        <end position="758"/>
    </location>
</feature>
<comment type="catalytic activity">
    <reaction evidence="10">
        <text>Broad endopeptidase activity.</text>
        <dbReference type="EC" id="3.4.22.54"/>
    </reaction>
</comment>
<feature type="active site" evidence="8 9">
    <location>
        <position position="375"/>
    </location>
</feature>
<organism evidence="14 15">
    <name type="scientific">Eptatretus burgeri</name>
    <name type="common">Inshore hagfish</name>
    <dbReference type="NCBI Taxonomy" id="7764"/>
    <lineage>
        <taxon>Eukaryota</taxon>
        <taxon>Metazoa</taxon>
        <taxon>Chordata</taxon>
        <taxon>Craniata</taxon>
        <taxon>Vertebrata</taxon>
        <taxon>Cyclostomata</taxon>
        <taxon>Myxini</taxon>
        <taxon>Myxiniformes</taxon>
        <taxon>Myxinidae</taxon>
        <taxon>Eptatretinae</taxon>
        <taxon>Eptatretus</taxon>
    </lineage>
</organism>
<evidence type="ECO:0000256" key="4">
    <source>
        <dbReference type="ARBA" id="ARBA00022737"/>
    </source>
</evidence>